<dbReference type="Pfam" id="PF09360">
    <property type="entry name" value="zf-CDGSH"/>
    <property type="match status" value="1"/>
</dbReference>
<evidence type="ECO:0000256" key="6">
    <source>
        <dbReference type="ARBA" id="ARBA00023004"/>
    </source>
</evidence>
<keyword evidence="3 11" id="KW-0479">Metal-binding</keyword>
<evidence type="ECO:0000256" key="9">
    <source>
        <dbReference type="ARBA" id="ARBA00034078"/>
    </source>
</evidence>
<dbReference type="AlphaFoldDB" id="A0A0N4XDK5"/>
<accession>A0A0N4XDK5</accession>
<evidence type="ECO:0000256" key="3">
    <source>
        <dbReference type="ARBA" id="ARBA00022723"/>
    </source>
</evidence>
<dbReference type="SMART" id="SM00440">
    <property type="entry name" value="ZnF_C2C2"/>
    <property type="match status" value="1"/>
</dbReference>
<dbReference type="Proteomes" id="UP000271162">
    <property type="component" value="Unassembled WGS sequence"/>
</dbReference>
<dbReference type="InterPro" id="IPR001529">
    <property type="entry name" value="Zn_ribbon_RPB9"/>
</dbReference>
<dbReference type="InterPro" id="IPR052950">
    <property type="entry name" value="CISD"/>
</dbReference>
<dbReference type="Gene3D" id="2.20.25.10">
    <property type="match status" value="1"/>
</dbReference>
<dbReference type="SMART" id="SM00661">
    <property type="entry name" value="RPOL9"/>
    <property type="match status" value="1"/>
</dbReference>
<dbReference type="GO" id="GO:0006351">
    <property type="term" value="P:DNA-templated transcription"/>
    <property type="evidence" value="ECO:0007669"/>
    <property type="project" value="InterPro"/>
</dbReference>
<dbReference type="InterPro" id="IPR034014">
    <property type="entry name" value="Zn_ribbon_RPC11_C"/>
</dbReference>
<evidence type="ECO:0000256" key="7">
    <source>
        <dbReference type="ARBA" id="ARBA00023014"/>
    </source>
</evidence>
<evidence type="ECO:0000313" key="14">
    <source>
        <dbReference type="Proteomes" id="UP000271162"/>
    </source>
</evidence>
<dbReference type="Pfam" id="PF01096">
    <property type="entry name" value="Zn_ribbon_TFIIS"/>
    <property type="match status" value="1"/>
</dbReference>
<reference evidence="13 14" key="2">
    <citation type="submission" date="2018-11" db="EMBL/GenBank/DDBJ databases">
        <authorList>
            <consortium name="Pathogen Informatics"/>
        </authorList>
    </citation>
    <scope>NUCLEOTIDE SEQUENCE [LARGE SCALE GENOMIC DNA]</scope>
</reference>
<dbReference type="PANTHER" id="PTHR46491">
    <property type="entry name" value="CDGSH IRON SULFUR DOMAIN PROTEIN HOMOLOG"/>
    <property type="match status" value="1"/>
</dbReference>
<dbReference type="GO" id="GO:0003676">
    <property type="term" value="F:nucleic acid binding"/>
    <property type="evidence" value="ECO:0007669"/>
    <property type="project" value="InterPro"/>
</dbReference>
<organism evidence="15">
    <name type="scientific">Nippostrongylus brasiliensis</name>
    <name type="common">Rat hookworm</name>
    <dbReference type="NCBI Taxonomy" id="27835"/>
    <lineage>
        <taxon>Eukaryota</taxon>
        <taxon>Metazoa</taxon>
        <taxon>Ecdysozoa</taxon>
        <taxon>Nematoda</taxon>
        <taxon>Chromadorea</taxon>
        <taxon>Rhabditida</taxon>
        <taxon>Rhabditina</taxon>
        <taxon>Rhabditomorpha</taxon>
        <taxon>Strongyloidea</taxon>
        <taxon>Heligmosomidae</taxon>
        <taxon>Nippostrongylus</taxon>
    </lineage>
</organism>
<dbReference type="GO" id="GO:0051537">
    <property type="term" value="F:2 iron, 2 sulfur cluster binding"/>
    <property type="evidence" value="ECO:0007669"/>
    <property type="project" value="UniProtKB-KW"/>
</dbReference>
<keyword evidence="7" id="KW-0411">Iron-sulfur</keyword>
<dbReference type="Gene3D" id="3.40.5.90">
    <property type="entry name" value="CDGSH iron-sulfur domain, mitoNEET-type"/>
    <property type="match status" value="2"/>
</dbReference>
<comment type="similarity">
    <text evidence="11">Belongs to the archaeal rpoM/eukaryotic RPA12/RPB9/RPC11 RNA polymerase family.</text>
</comment>
<keyword evidence="14" id="KW-1185">Reference proteome</keyword>
<evidence type="ECO:0000313" key="13">
    <source>
        <dbReference type="EMBL" id="VDL63396.1"/>
    </source>
</evidence>
<evidence type="ECO:0000256" key="1">
    <source>
        <dbReference type="ARBA" id="ARBA00020093"/>
    </source>
</evidence>
<protein>
    <recommendedName>
        <fullName evidence="1">DNA-directed RNA polymerase III subunit RPC10</fullName>
    </recommendedName>
    <alternativeName>
        <fullName evidence="8">RNA polymerase III subunit C11</fullName>
    </alternativeName>
</protein>
<dbReference type="EMBL" id="UYSL01000293">
    <property type="protein sequence ID" value="VDL63396.1"/>
    <property type="molecule type" value="Genomic_DNA"/>
</dbReference>
<dbReference type="InterPro" id="IPR001222">
    <property type="entry name" value="Znf_TFIIS"/>
</dbReference>
<keyword evidence="11" id="KW-0240">DNA-directed RNA polymerase</keyword>
<dbReference type="InterPro" id="IPR018967">
    <property type="entry name" value="FeS-contain_CDGSH-typ"/>
</dbReference>
<keyword evidence="6" id="KW-0408">Iron</keyword>
<evidence type="ECO:0000256" key="11">
    <source>
        <dbReference type="RuleBase" id="RU003474"/>
    </source>
</evidence>
<dbReference type="GO" id="GO:0008270">
    <property type="term" value="F:zinc ion binding"/>
    <property type="evidence" value="ECO:0007669"/>
    <property type="project" value="UniProtKB-KW"/>
</dbReference>
<keyword evidence="2" id="KW-0001">2Fe-2S</keyword>
<evidence type="ECO:0000256" key="5">
    <source>
        <dbReference type="ARBA" id="ARBA00022833"/>
    </source>
</evidence>
<evidence type="ECO:0000256" key="2">
    <source>
        <dbReference type="ARBA" id="ARBA00022714"/>
    </source>
</evidence>
<sequence length="276" mass="30671">MYRNLLQRGTPPILTISRGTAKGVSILNPSADVLPYKGVPAANKPIKVSLEAGKQYSWCSCGLSATQPFCDGTHKHNGLTNVRPVRFQVEKSGEYFMCNCKLTNSRPLCDGTHKQVSGAPKDLEATRLAHVSDNSPVYEGVARKLGYKPKNVFLESAGLHLFLSVDIKMLVFCPICGTMLQLEEGDACMQYSCRSCPYICPVTKKVSSRIYPKLKDLEEVLGGPAVWENAQVTNERCPKCSGDRAYFMQLQTRSADEPMTIFYRCANAECCHRWKE</sequence>
<keyword evidence="11" id="KW-0804">Transcription</keyword>
<gene>
    <name evidence="13" type="ORF">NBR_LOCUS606</name>
</gene>
<comment type="cofactor">
    <cofactor evidence="9">
        <name>[2Fe-2S] cluster</name>
        <dbReference type="ChEBI" id="CHEBI:190135"/>
    </cofactor>
</comment>
<evidence type="ECO:0000256" key="4">
    <source>
        <dbReference type="ARBA" id="ARBA00022771"/>
    </source>
</evidence>
<keyword evidence="4 10" id="KW-0863">Zinc-finger</keyword>
<evidence type="ECO:0000259" key="12">
    <source>
        <dbReference type="PROSITE" id="PS51133"/>
    </source>
</evidence>
<dbReference type="PROSITE" id="PS00466">
    <property type="entry name" value="ZF_TFIIS_1"/>
    <property type="match status" value="1"/>
</dbReference>
<dbReference type="SMART" id="SM00704">
    <property type="entry name" value="ZnF_CDGSH"/>
    <property type="match status" value="2"/>
</dbReference>
<dbReference type="FunFam" id="2.20.25.10:FF:000051">
    <property type="entry name" value="DNA-directed RNA polymerase subunit"/>
    <property type="match status" value="1"/>
</dbReference>
<evidence type="ECO:0000256" key="10">
    <source>
        <dbReference type="PROSITE-ProRule" id="PRU00472"/>
    </source>
</evidence>
<dbReference type="GO" id="GO:0000428">
    <property type="term" value="C:DNA-directed RNA polymerase complex"/>
    <property type="evidence" value="ECO:0007669"/>
    <property type="project" value="UniProtKB-KW"/>
</dbReference>
<dbReference type="PANTHER" id="PTHR46491:SF3">
    <property type="entry name" value="CDGSH IRON-SULFUR DOMAIN-CONTAINING PROTEIN 3, MITOCHONDRIAL"/>
    <property type="match status" value="1"/>
</dbReference>
<reference evidence="15" key="1">
    <citation type="submission" date="2017-02" db="UniProtKB">
        <authorList>
            <consortium name="WormBaseParasite"/>
        </authorList>
    </citation>
    <scope>IDENTIFICATION</scope>
</reference>
<evidence type="ECO:0000313" key="15">
    <source>
        <dbReference type="WBParaSite" id="NBR_0000060501-mRNA-1"/>
    </source>
</evidence>
<evidence type="ECO:0000256" key="8">
    <source>
        <dbReference type="ARBA" id="ARBA00029985"/>
    </source>
</evidence>
<dbReference type="PROSITE" id="PS51133">
    <property type="entry name" value="ZF_TFIIS_2"/>
    <property type="match status" value="1"/>
</dbReference>
<dbReference type="CDD" id="cd10509">
    <property type="entry name" value="Zn-ribbon_RPC11"/>
    <property type="match status" value="1"/>
</dbReference>
<dbReference type="WBParaSite" id="NBR_0000060501-mRNA-1">
    <property type="protein sequence ID" value="NBR_0000060501-mRNA-1"/>
    <property type="gene ID" value="NBR_0000060501"/>
</dbReference>
<dbReference type="InterPro" id="IPR042216">
    <property type="entry name" value="MitoNEET_CISD"/>
</dbReference>
<dbReference type="STRING" id="27835.A0A0N4XDK5"/>
<proteinExistence type="inferred from homology"/>
<keyword evidence="5" id="KW-0862">Zinc</keyword>
<name>A0A0N4XDK5_NIPBR</name>
<dbReference type="SUPFAM" id="SSF57783">
    <property type="entry name" value="Zinc beta-ribbon"/>
    <property type="match status" value="1"/>
</dbReference>
<feature type="domain" description="TFIIS-type" evidence="12">
    <location>
        <begin position="233"/>
        <end position="275"/>
    </location>
</feature>
<dbReference type="GO" id="GO:0005739">
    <property type="term" value="C:mitochondrion"/>
    <property type="evidence" value="ECO:0007669"/>
    <property type="project" value="TreeGrafter"/>
</dbReference>